<organism evidence="12">
    <name type="scientific">Micromonas pusilla</name>
    <name type="common">Picoplanktonic green alga</name>
    <name type="synonym">Chromulina pusilla</name>
    <dbReference type="NCBI Taxonomy" id="38833"/>
    <lineage>
        <taxon>Eukaryota</taxon>
        <taxon>Viridiplantae</taxon>
        <taxon>Chlorophyta</taxon>
        <taxon>Mamiellophyceae</taxon>
        <taxon>Mamiellales</taxon>
        <taxon>Mamiellaceae</taxon>
        <taxon>Micromonas</taxon>
    </lineage>
</organism>
<sequence>MAGPLRAVARCVAGNLVSRQVNVWSRANLGTAAAASHLDDDRKGLFALPGLHEPSDFARLARRAVARSDDLMRRLVSSGPSGFPHRSATAVIDDLDEISDTLCAVVDVAELCRNVHPDLRWVRAAENAYVELQGYVQGLNSNRGLYLALVNAQERHGAELSPEAARVALTLRQDFERGGIHLGGDEHARLEKTAGDVIKLGMAFQQNLSDPKAFGHMDVSWLRLGGVPAGLLSSTAEGGSRDTGFARVPLDQRTVSAVLRYADEPDTRRSVYLAAHSGPEANRAVLDGLLRARHESAKILGFESHAHFATSPLLAEHPDAPRALLERMASECRDRAGEEIEAMLRLAGRDGMDGTVRGWDRSYLIGKARAKACELDAAAVASYFPLERVISGVGALVDRVFGVKLTEVAMEPGENWHAKVRKLRVTSGDRGAGEGQEIGTIYLDLEPRPRKFPHAAHFVIRCSRGVGPDKQRPAVALVCNFGAGSAATLSHSEVETFLHEFGHAMHSVLSDTQYQHLSGTRCAMDMVEVPSHLFEYFAWDPAVLGLLARHRVTGDPMPREMIARLRASKELFGATDLQQQCVFALTDLEVHALDPATLTEGSVSDVAARVQAAHSLMPVEPGTSWELRFGHLVGYASTYYSYPYAKCVAADLWGKFFREDPLAPGAGEALREGMLRHGGAREPGAILRDMLGDGALMTDPVGAAPDPTSMLADLNRGR</sequence>
<evidence type="ECO:0000256" key="8">
    <source>
        <dbReference type="ARBA" id="ARBA00023049"/>
    </source>
</evidence>
<keyword evidence="7" id="KW-0809">Transit peptide</keyword>
<dbReference type="GO" id="GO:0006508">
    <property type="term" value="P:proteolysis"/>
    <property type="evidence" value="ECO:0007669"/>
    <property type="project" value="UniProtKB-KW"/>
</dbReference>
<feature type="domain" description="Peptidase M3A/M3B catalytic" evidence="11">
    <location>
        <begin position="259"/>
        <end position="694"/>
    </location>
</feature>
<comment type="similarity">
    <text evidence="2 10">Belongs to the peptidase M3 family.</text>
</comment>
<dbReference type="InterPro" id="IPR033851">
    <property type="entry name" value="M3A_MIP"/>
</dbReference>
<keyword evidence="3 10" id="KW-0645">Protease</keyword>
<dbReference type="InterPro" id="IPR045090">
    <property type="entry name" value="Pept_M3A_M3B"/>
</dbReference>
<comment type="cofactor">
    <cofactor evidence="10">
        <name>Zn(2+)</name>
        <dbReference type="ChEBI" id="CHEBI:29105"/>
    </cofactor>
    <text evidence="10">Binds 1 zinc ion.</text>
</comment>
<evidence type="ECO:0000313" key="12">
    <source>
        <dbReference type="EMBL" id="CAD8590123.1"/>
    </source>
</evidence>
<dbReference type="Gene3D" id="3.40.390.10">
    <property type="entry name" value="Collagenase (Catalytic Domain)"/>
    <property type="match status" value="1"/>
</dbReference>
<dbReference type="PANTHER" id="PTHR11804:SF79">
    <property type="entry name" value="MITOCHONDRIAL INTERMEDIATE PEPTIDASE"/>
    <property type="match status" value="1"/>
</dbReference>
<evidence type="ECO:0000256" key="10">
    <source>
        <dbReference type="RuleBase" id="RU003435"/>
    </source>
</evidence>
<dbReference type="AlphaFoldDB" id="A0A7S0KRM9"/>
<evidence type="ECO:0000256" key="1">
    <source>
        <dbReference type="ARBA" id="ARBA00004173"/>
    </source>
</evidence>
<dbReference type="InterPro" id="IPR001567">
    <property type="entry name" value="Pept_M3A_M3B_dom"/>
</dbReference>
<dbReference type="Pfam" id="PF01432">
    <property type="entry name" value="Peptidase_M3"/>
    <property type="match status" value="1"/>
</dbReference>
<dbReference type="GO" id="GO:0005739">
    <property type="term" value="C:mitochondrion"/>
    <property type="evidence" value="ECO:0007669"/>
    <property type="project" value="UniProtKB-SubCell"/>
</dbReference>
<accession>A0A7S0KRM9</accession>
<keyword evidence="6 10" id="KW-0862">Zinc</keyword>
<proteinExistence type="inferred from homology"/>
<evidence type="ECO:0000259" key="11">
    <source>
        <dbReference type="Pfam" id="PF01432"/>
    </source>
</evidence>
<evidence type="ECO:0000256" key="9">
    <source>
        <dbReference type="ARBA" id="ARBA00023128"/>
    </source>
</evidence>
<evidence type="ECO:0000256" key="2">
    <source>
        <dbReference type="ARBA" id="ARBA00006040"/>
    </source>
</evidence>
<protein>
    <recommendedName>
        <fullName evidence="11">Peptidase M3A/M3B catalytic domain-containing protein</fullName>
    </recommendedName>
</protein>
<keyword evidence="5 10" id="KW-0378">Hydrolase</keyword>
<dbReference type="SUPFAM" id="SSF55486">
    <property type="entry name" value="Metalloproteases ('zincins'), catalytic domain"/>
    <property type="match status" value="1"/>
</dbReference>
<keyword evidence="9" id="KW-0496">Mitochondrion</keyword>
<evidence type="ECO:0000256" key="3">
    <source>
        <dbReference type="ARBA" id="ARBA00022670"/>
    </source>
</evidence>
<keyword evidence="8 10" id="KW-0482">Metalloprotease</keyword>
<evidence type="ECO:0000256" key="4">
    <source>
        <dbReference type="ARBA" id="ARBA00022723"/>
    </source>
</evidence>
<evidence type="ECO:0000256" key="7">
    <source>
        <dbReference type="ARBA" id="ARBA00022946"/>
    </source>
</evidence>
<name>A0A7S0KRM9_MICPS</name>
<gene>
    <name evidence="12" type="ORF">MSP1404_LOCUS7527</name>
</gene>
<dbReference type="CDD" id="cd06457">
    <property type="entry name" value="M3A_MIP"/>
    <property type="match status" value="1"/>
</dbReference>
<evidence type="ECO:0000256" key="5">
    <source>
        <dbReference type="ARBA" id="ARBA00022801"/>
    </source>
</evidence>
<dbReference type="GO" id="GO:0006518">
    <property type="term" value="P:peptide metabolic process"/>
    <property type="evidence" value="ECO:0007669"/>
    <property type="project" value="TreeGrafter"/>
</dbReference>
<dbReference type="InterPro" id="IPR024079">
    <property type="entry name" value="MetalloPept_cat_dom_sf"/>
</dbReference>
<dbReference type="InterPro" id="IPR024077">
    <property type="entry name" value="Neurolysin/TOP_dom2"/>
</dbReference>
<dbReference type="PANTHER" id="PTHR11804">
    <property type="entry name" value="PROTEASE M3 THIMET OLIGOPEPTIDASE-RELATED"/>
    <property type="match status" value="1"/>
</dbReference>
<dbReference type="EMBL" id="HBEV01009820">
    <property type="protein sequence ID" value="CAD8590123.1"/>
    <property type="molecule type" value="Transcribed_RNA"/>
</dbReference>
<reference evidence="12" key="1">
    <citation type="submission" date="2021-01" db="EMBL/GenBank/DDBJ databases">
        <authorList>
            <person name="Corre E."/>
            <person name="Pelletier E."/>
            <person name="Niang G."/>
            <person name="Scheremetjew M."/>
            <person name="Finn R."/>
            <person name="Kale V."/>
            <person name="Holt S."/>
            <person name="Cochrane G."/>
            <person name="Meng A."/>
            <person name="Brown T."/>
            <person name="Cohen L."/>
        </authorList>
    </citation>
    <scope>NUCLEOTIDE SEQUENCE</scope>
    <source>
        <strain evidence="12">CCMP494</strain>
    </source>
</reference>
<dbReference type="GO" id="GO:0004222">
    <property type="term" value="F:metalloendopeptidase activity"/>
    <property type="evidence" value="ECO:0007669"/>
    <property type="project" value="InterPro"/>
</dbReference>
<evidence type="ECO:0000256" key="6">
    <source>
        <dbReference type="ARBA" id="ARBA00022833"/>
    </source>
</evidence>
<dbReference type="Gene3D" id="1.10.1370.10">
    <property type="entry name" value="Neurolysin, domain 3"/>
    <property type="match status" value="1"/>
</dbReference>
<keyword evidence="4 10" id="KW-0479">Metal-binding</keyword>
<dbReference type="GO" id="GO:0046872">
    <property type="term" value="F:metal ion binding"/>
    <property type="evidence" value="ECO:0007669"/>
    <property type="project" value="UniProtKB-UniRule"/>
</dbReference>
<comment type="subcellular location">
    <subcellularLocation>
        <location evidence="1">Mitochondrion</location>
    </subcellularLocation>
</comment>